<dbReference type="InterPro" id="IPR036097">
    <property type="entry name" value="HisK_dim/P_sf"/>
</dbReference>
<feature type="modified residue" description="4-aspartylphosphate" evidence="4">
    <location>
        <position position="794"/>
    </location>
</feature>
<feature type="transmembrane region" description="Helical" evidence="6">
    <location>
        <begin position="69"/>
        <end position="89"/>
    </location>
</feature>
<comment type="caution">
    <text evidence="9">The sequence shown here is derived from an EMBL/GenBank/DDBJ whole genome shotgun (WGS) entry which is preliminary data.</text>
</comment>
<dbReference type="SUPFAM" id="SSF47384">
    <property type="entry name" value="Homodimeric domain of signal transducing histidine kinase"/>
    <property type="match status" value="1"/>
</dbReference>
<evidence type="ECO:0000256" key="5">
    <source>
        <dbReference type="SAM" id="MobiDB-lite"/>
    </source>
</evidence>
<dbReference type="SMART" id="SM00387">
    <property type="entry name" value="HATPase_c"/>
    <property type="match status" value="1"/>
</dbReference>
<dbReference type="SUPFAM" id="SSF55785">
    <property type="entry name" value="PYP-like sensor domain (PAS domain)"/>
    <property type="match status" value="2"/>
</dbReference>
<feature type="domain" description="Histidine kinase" evidence="7">
    <location>
        <begin position="493"/>
        <end position="716"/>
    </location>
</feature>
<evidence type="ECO:0000256" key="6">
    <source>
        <dbReference type="SAM" id="Phobius"/>
    </source>
</evidence>
<evidence type="ECO:0000313" key="9">
    <source>
        <dbReference type="EMBL" id="TWB40532.1"/>
    </source>
</evidence>
<dbReference type="InterPro" id="IPR035965">
    <property type="entry name" value="PAS-like_dom_sf"/>
</dbReference>
<dbReference type="Gene3D" id="1.10.287.130">
    <property type="match status" value="1"/>
</dbReference>
<dbReference type="NCBIfam" id="TIGR00229">
    <property type="entry name" value="sensory_box"/>
    <property type="match status" value="1"/>
</dbReference>
<dbReference type="InterPro" id="IPR003594">
    <property type="entry name" value="HATPase_dom"/>
</dbReference>
<evidence type="ECO:0000256" key="1">
    <source>
        <dbReference type="ARBA" id="ARBA00000085"/>
    </source>
</evidence>
<keyword evidence="9" id="KW-0418">Kinase</keyword>
<feature type="region of interest" description="Disordered" evidence="5">
    <location>
        <begin position="1"/>
        <end position="26"/>
    </location>
</feature>
<dbReference type="InterPro" id="IPR011006">
    <property type="entry name" value="CheY-like_superfamily"/>
</dbReference>
<evidence type="ECO:0000256" key="2">
    <source>
        <dbReference type="ARBA" id="ARBA00012438"/>
    </source>
</evidence>
<dbReference type="Gene3D" id="3.30.565.10">
    <property type="entry name" value="Histidine kinase-like ATPase, C-terminal domain"/>
    <property type="match status" value="1"/>
</dbReference>
<dbReference type="Pfam" id="PF00512">
    <property type="entry name" value="HisKA"/>
    <property type="match status" value="1"/>
</dbReference>
<dbReference type="InterPro" id="IPR005467">
    <property type="entry name" value="His_kinase_dom"/>
</dbReference>
<dbReference type="EMBL" id="VITR01000009">
    <property type="protein sequence ID" value="TWB40532.1"/>
    <property type="molecule type" value="Genomic_DNA"/>
</dbReference>
<proteinExistence type="predicted"/>
<organism evidence="9 10">
    <name type="scientific">Nitrospirillum amazonense</name>
    <dbReference type="NCBI Taxonomy" id="28077"/>
    <lineage>
        <taxon>Bacteria</taxon>
        <taxon>Pseudomonadati</taxon>
        <taxon>Pseudomonadota</taxon>
        <taxon>Alphaproteobacteria</taxon>
        <taxon>Rhodospirillales</taxon>
        <taxon>Azospirillaceae</taxon>
        <taxon>Nitrospirillum</taxon>
    </lineage>
</organism>
<dbReference type="PRINTS" id="PR00344">
    <property type="entry name" value="BCTRLSENSOR"/>
</dbReference>
<dbReference type="InterPro" id="IPR004358">
    <property type="entry name" value="Sig_transdc_His_kin-like_C"/>
</dbReference>
<dbReference type="AlphaFoldDB" id="A0A560H2J8"/>
<dbReference type="CDD" id="cd00082">
    <property type="entry name" value="HisKA"/>
    <property type="match status" value="1"/>
</dbReference>
<sequence length="873" mass="92662">MPAFPSRPSSPPPAPSPDIPEGGTGVGTAPGGAAQLGLALVAGVPLTASALFLGAAVSWSGLADYTASLAAIAAAGAFLLMALLGVLWLRQTTAQTAVLRAVVEAVPEALAVAGADGRVVAANGAFAALAKAADGTAAEGDRVVDILARRCRSDADAQRLEEVQAAAHRGEGGEAPVVFVDDAPGGAADGPTVGPAGGPTGGMVRLVPCLVTARPLVVAKRPGLVEWRVRSGGAQPAAGGHPWRELWDLAPLGVLLVDGAGTLLRVNLTLADWLGLGRDGLEDGSRHLRDLLATPPQGELFPERLAGMAEVDLAAARAAPLRASVLHVAVSPGGTLIFLGDLTRETAREEELRRAEQRFQRFFQFAPTGFAFVDGEFRLAECNPTFLTMADLRLGDVQGEPIASLFQQEHRANLMARLADVLEGRSQAGTPVEARLRGAQGPVVHVYSRRFDGDGDGDRGLILHLVDMTAQKNLEAQFVQSQKMQAIGQLAGGVAHDFNNLLTAMIGFCDLLLLRHKPGDQSFSDIMQIKQNANRAANLVRQLLAFSRQQTLQPRVLSITDVLAELSNLLRRLIGENIELRMLHGRDTGLVRVDQGQLEQVIINLAVNARDAMPKGGRLTIVTGNLHTTEPIRHETEEMPPGDWVVVEVIDTGIGIPPENLQRIFEPFFSTKEVGSGTGLGLSTVYGIVRQTGGFVFVESKPGEGAKFSIHLPRLDEKALAQAAPAEESKDKGAADLTGIGTVLLVEDEDAVRVFGARALRNKGYTVLEARSGEEALDLLQGARGGEVDLIVSDVVMPQMDGPTLIEQVRRFRPDVKVIFISGYAEDRFRHSLKDGAVVDFLPKPFSLKQLAAKVKDVMEGPPRPGQEPANPR</sequence>
<dbReference type="SUPFAM" id="SSF55874">
    <property type="entry name" value="ATPase domain of HSP90 chaperone/DNA topoisomerase II/histidine kinase"/>
    <property type="match status" value="1"/>
</dbReference>
<keyword evidence="3 4" id="KW-0597">Phosphoprotein</keyword>
<dbReference type="Pfam" id="PF02518">
    <property type="entry name" value="HATPase_c"/>
    <property type="match status" value="1"/>
</dbReference>
<dbReference type="InterPro" id="IPR003661">
    <property type="entry name" value="HisK_dim/P_dom"/>
</dbReference>
<keyword evidence="6" id="KW-0472">Membrane</keyword>
<dbReference type="RefSeq" id="WP_145733754.1">
    <property type="nucleotide sequence ID" value="NZ_VITR01000009.1"/>
</dbReference>
<feature type="compositionally biased region" description="Pro residues" evidence="5">
    <location>
        <begin position="8"/>
        <end position="18"/>
    </location>
</feature>
<feature type="transmembrane region" description="Helical" evidence="6">
    <location>
        <begin position="36"/>
        <end position="57"/>
    </location>
</feature>
<keyword evidence="6" id="KW-1133">Transmembrane helix</keyword>
<reference evidence="9 10" key="1">
    <citation type="submission" date="2019-06" db="EMBL/GenBank/DDBJ databases">
        <title>Genomic Encyclopedia of Type Strains, Phase IV (KMG-V): Genome sequencing to study the core and pangenomes of soil and plant-associated prokaryotes.</title>
        <authorList>
            <person name="Whitman W."/>
        </authorList>
    </citation>
    <scope>NUCLEOTIDE SEQUENCE [LARGE SCALE GENOMIC DNA]</scope>
    <source>
        <strain evidence="9 10">BR 11622</strain>
    </source>
</reference>
<protein>
    <recommendedName>
        <fullName evidence="2">histidine kinase</fullName>
        <ecNumber evidence="2">2.7.13.3</ecNumber>
    </recommendedName>
</protein>
<dbReference type="Pfam" id="PF13188">
    <property type="entry name" value="PAS_8"/>
    <property type="match status" value="1"/>
</dbReference>
<keyword evidence="9" id="KW-0808">Transferase</keyword>
<dbReference type="OrthoDB" id="9796100at2"/>
<evidence type="ECO:0000313" key="10">
    <source>
        <dbReference type="Proteomes" id="UP000315751"/>
    </source>
</evidence>
<dbReference type="SMART" id="SM00448">
    <property type="entry name" value="REC"/>
    <property type="match status" value="1"/>
</dbReference>
<comment type="catalytic activity">
    <reaction evidence="1">
        <text>ATP + protein L-histidine = ADP + protein N-phospho-L-histidine.</text>
        <dbReference type="EC" id="2.7.13.3"/>
    </reaction>
</comment>
<dbReference type="SUPFAM" id="SSF52172">
    <property type="entry name" value="CheY-like"/>
    <property type="match status" value="1"/>
</dbReference>
<dbReference type="InterPro" id="IPR013656">
    <property type="entry name" value="PAS_4"/>
</dbReference>
<feature type="domain" description="Response regulatory" evidence="8">
    <location>
        <begin position="742"/>
        <end position="859"/>
    </location>
</feature>
<dbReference type="FunFam" id="1.10.287.130:FF:000037">
    <property type="entry name" value="Hybrid sensor histidine kinase/response regulator"/>
    <property type="match status" value="1"/>
</dbReference>
<dbReference type="PROSITE" id="PS50109">
    <property type="entry name" value="HIS_KIN"/>
    <property type="match status" value="1"/>
</dbReference>
<dbReference type="PANTHER" id="PTHR43065:SF42">
    <property type="entry name" value="TWO-COMPONENT SENSOR PPRA"/>
    <property type="match status" value="1"/>
</dbReference>
<dbReference type="GO" id="GO:0000155">
    <property type="term" value="F:phosphorelay sensor kinase activity"/>
    <property type="evidence" value="ECO:0007669"/>
    <property type="project" value="InterPro"/>
</dbReference>
<gene>
    <name evidence="9" type="ORF">FBZ90_109135</name>
</gene>
<evidence type="ECO:0000259" key="7">
    <source>
        <dbReference type="PROSITE" id="PS50109"/>
    </source>
</evidence>
<accession>A0A560H2J8</accession>
<evidence type="ECO:0000256" key="3">
    <source>
        <dbReference type="ARBA" id="ARBA00022553"/>
    </source>
</evidence>
<dbReference type="Proteomes" id="UP000315751">
    <property type="component" value="Unassembled WGS sequence"/>
</dbReference>
<evidence type="ECO:0000259" key="8">
    <source>
        <dbReference type="PROSITE" id="PS50110"/>
    </source>
</evidence>
<dbReference type="EC" id="2.7.13.3" evidence="2"/>
<dbReference type="InterPro" id="IPR036890">
    <property type="entry name" value="HATPase_C_sf"/>
</dbReference>
<dbReference type="InterPro" id="IPR000014">
    <property type="entry name" value="PAS"/>
</dbReference>
<dbReference type="Pfam" id="PF00072">
    <property type="entry name" value="Response_reg"/>
    <property type="match status" value="1"/>
</dbReference>
<evidence type="ECO:0000256" key="4">
    <source>
        <dbReference type="PROSITE-ProRule" id="PRU00169"/>
    </source>
</evidence>
<dbReference type="Pfam" id="PF08448">
    <property type="entry name" value="PAS_4"/>
    <property type="match status" value="1"/>
</dbReference>
<keyword evidence="6" id="KW-0812">Transmembrane</keyword>
<dbReference type="InterPro" id="IPR001789">
    <property type="entry name" value="Sig_transdc_resp-reg_receiver"/>
</dbReference>
<dbReference type="SMART" id="SM00091">
    <property type="entry name" value="PAS"/>
    <property type="match status" value="3"/>
</dbReference>
<dbReference type="SMART" id="SM00388">
    <property type="entry name" value="HisKA"/>
    <property type="match status" value="1"/>
</dbReference>
<dbReference type="Gene3D" id="3.30.450.20">
    <property type="entry name" value="PAS domain"/>
    <property type="match status" value="2"/>
</dbReference>
<dbReference type="PANTHER" id="PTHR43065">
    <property type="entry name" value="SENSOR HISTIDINE KINASE"/>
    <property type="match status" value="1"/>
</dbReference>
<dbReference type="Gene3D" id="3.40.50.2300">
    <property type="match status" value="1"/>
</dbReference>
<keyword evidence="10" id="KW-1185">Reference proteome</keyword>
<name>A0A560H2J8_9PROT</name>
<dbReference type="PROSITE" id="PS50110">
    <property type="entry name" value="RESPONSE_REGULATORY"/>
    <property type="match status" value="1"/>
</dbReference>